<gene>
    <name evidence="2" type="ORF">DBV05_g11883</name>
</gene>
<comment type="caution">
    <text evidence="2">The sequence shown here is derived from an EMBL/GenBank/DDBJ whole genome shotgun (WGS) entry which is preliminary data.</text>
</comment>
<name>A0A5N5CVS3_9PEZI</name>
<dbReference type="CDD" id="cd04301">
    <property type="entry name" value="NAT_SF"/>
    <property type="match status" value="1"/>
</dbReference>
<dbReference type="Proteomes" id="UP000325902">
    <property type="component" value="Unassembled WGS sequence"/>
</dbReference>
<proteinExistence type="predicted"/>
<feature type="region of interest" description="Disordered" evidence="1">
    <location>
        <begin position="214"/>
        <end position="258"/>
    </location>
</feature>
<keyword evidence="3" id="KW-1185">Reference proteome</keyword>
<dbReference type="AlphaFoldDB" id="A0A5N5CVS3"/>
<protein>
    <submittedName>
        <fullName evidence="2">Uncharacterized protein</fullName>
    </submittedName>
</protein>
<organism evidence="2 3">
    <name type="scientific">Lasiodiplodia theobromae</name>
    <dbReference type="NCBI Taxonomy" id="45133"/>
    <lineage>
        <taxon>Eukaryota</taxon>
        <taxon>Fungi</taxon>
        <taxon>Dikarya</taxon>
        <taxon>Ascomycota</taxon>
        <taxon>Pezizomycotina</taxon>
        <taxon>Dothideomycetes</taxon>
        <taxon>Dothideomycetes incertae sedis</taxon>
        <taxon>Botryosphaeriales</taxon>
        <taxon>Botryosphaeriaceae</taxon>
        <taxon>Lasiodiplodia</taxon>
    </lineage>
</organism>
<evidence type="ECO:0000313" key="2">
    <source>
        <dbReference type="EMBL" id="KAB2569443.1"/>
    </source>
</evidence>
<reference evidence="2 3" key="1">
    <citation type="journal article" date="2019" name="Sci. Rep.">
        <title>A multi-omics analysis of the grapevine pathogen Lasiodiplodia theobromae reveals that temperature affects the expression of virulence- and pathogenicity-related genes.</title>
        <authorList>
            <person name="Felix C."/>
            <person name="Meneses R."/>
            <person name="Goncalves M.F.M."/>
            <person name="Tilleman L."/>
            <person name="Duarte A.S."/>
            <person name="Jorrin-Novo J.V."/>
            <person name="Van de Peer Y."/>
            <person name="Deforce D."/>
            <person name="Van Nieuwerburgh F."/>
            <person name="Esteves A.C."/>
            <person name="Alves A."/>
        </authorList>
    </citation>
    <scope>NUCLEOTIDE SEQUENCE [LARGE SCALE GENOMIC DNA]</scope>
    <source>
        <strain evidence="2 3">LA-SOL3</strain>
    </source>
</reference>
<dbReference type="OrthoDB" id="508139at2759"/>
<dbReference type="EMBL" id="VCHE01000194">
    <property type="protein sequence ID" value="KAB2569443.1"/>
    <property type="molecule type" value="Genomic_DNA"/>
</dbReference>
<evidence type="ECO:0000256" key="1">
    <source>
        <dbReference type="SAM" id="MobiDB-lite"/>
    </source>
</evidence>
<dbReference type="Gene3D" id="3.40.630.30">
    <property type="match status" value="1"/>
</dbReference>
<evidence type="ECO:0000313" key="3">
    <source>
        <dbReference type="Proteomes" id="UP000325902"/>
    </source>
</evidence>
<accession>A0A5N5CVS3</accession>
<sequence length="284" mass="31275">MSAKRPPWAQTSDIWNSISELDDDRKLRGPLRILGQANDGSIDQQLPYPDRRIALEVYENYAVGPYAKIEAYAYDQTLSPSEKHIVDSKQIGFCIGQVFNREHALDNCFSISSKNADYQTRVFLDFAYDDAGHLLPRFVDPEYNPLDYDDTTTDPLANHDLVSEHSFVLVEGLGVDASYRRIGVGGSLLDALLNEALLMLPSIRFAVSWPSASDSTDLNDPEPSSASKPAEITAGGTTTTTNGGGGSDGPRRTGQMRAEAFHRAAGFRRLGVTRFWAKRLEPSA</sequence>
<feature type="compositionally biased region" description="Polar residues" evidence="1">
    <location>
        <begin position="214"/>
        <end position="227"/>
    </location>
</feature>